<name>A0A1M7D7I4_9FLAO</name>
<dbReference type="STRING" id="29534.SAMN05444366_1441"/>
<evidence type="ECO:0000259" key="1">
    <source>
        <dbReference type="Pfam" id="PF13847"/>
    </source>
</evidence>
<gene>
    <name evidence="2" type="ORF">SAMN05444366_1441</name>
</gene>
<evidence type="ECO:0000313" key="2">
    <source>
        <dbReference type="EMBL" id="SHL75456.1"/>
    </source>
</evidence>
<dbReference type="PANTHER" id="PTHR43861">
    <property type="entry name" value="TRANS-ACONITATE 2-METHYLTRANSFERASE-RELATED"/>
    <property type="match status" value="1"/>
</dbReference>
<keyword evidence="2" id="KW-0808">Transferase</keyword>
<dbReference type="EMBL" id="FRBY01000002">
    <property type="protein sequence ID" value="SHL75456.1"/>
    <property type="molecule type" value="Genomic_DNA"/>
</dbReference>
<protein>
    <submittedName>
        <fullName evidence="2">Trans-aconitate 2-methyltransferase</fullName>
    </submittedName>
</protein>
<dbReference type="Gene3D" id="3.40.50.150">
    <property type="entry name" value="Vaccinia Virus protein VP39"/>
    <property type="match status" value="1"/>
</dbReference>
<keyword evidence="3" id="KW-1185">Reference proteome</keyword>
<accession>A0A1M7D7I4</accession>
<sequence>MPWNPEIYNKFKELRNKPFYDLIDFIELPEASTAIDLGCGTGEQTAILAEKFSKTDFLGIDSSAEMLIKSKSLESANLHFERMLVEDMVESNKKWDLVFSNAALQWSDNHEILFPKLIHSLTSKGQFAVQMPIQNENLLNKILYQLAEEDPFKSYFKGWRRDSPVLSMDQYVQIMFDGGLEEIKIMEKVYPIIAHDHDTLYNFISGSALIPYLELLEDDQKELFIKAFKTRIAAHFPKLPAIYAFKRILLYGRKSEEKI</sequence>
<keyword evidence="2" id="KW-0489">Methyltransferase</keyword>
<dbReference type="InterPro" id="IPR029063">
    <property type="entry name" value="SAM-dependent_MTases_sf"/>
</dbReference>
<dbReference type="GO" id="GO:0032259">
    <property type="term" value="P:methylation"/>
    <property type="evidence" value="ECO:0007669"/>
    <property type="project" value="UniProtKB-KW"/>
</dbReference>
<dbReference type="InterPro" id="IPR025714">
    <property type="entry name" value="Methyltranfer_dom"/>
</dbReference>
<dbReference type="PANTHER" id="PTHR43861:SF1">
    <property type="entry name" value="TRANS-ACONITATE 2-METHYLTRANSFERASE"/>
    <property type="match status" value="1"/>
</dbReference>
<dbReference type="Proteomes" id="UP000184121">
    <property type="component" value="Unassembled WGS sequence"/>
</dbReference>
<feature type="domain" description="Methyltransferase" evidence="1">
    <location>
        <begin position="32"/>
        <end position="142"/>
    </location>
</feature>
<proteinExistence type="predicted"/>
<dbReference type="RefSeq" id="WP_072970899.1">
    <property type="nucleotide sequence ID" value="NZ_FRBY01000002.1"/>
</dbReference>
<dbReference type="InterPro" id="IPR023149">
    <property type="entry name" value="Trans_acon_MeTrfase_C"/>
</dbReference>
<dbReference type="Pfam" id="PF13847">
    <property type="entry name" value="Methyltransf_31"/>
    <property type="match status" value="1"/>
</dbReference>
<evidence type="ECO:0000313" key="3">
    <source>
        <dbReference type="Proteomes" id="UP000184121"/>
    </source>
</evidence>
<dbReference type="CDD" id="cd02440">
    <property type="entry name" value="AdoMet_MTases"/>
    <property type="match status" value="1"/>
</dbReference>
<dbReference type="Gene3D" id="1.10.150.290">
    <property type="entry name" value="S-adenosyl-L-methionine-dependent methyltransferases"/>
    <property type="match status" value="1"/>
</dbReference>
<dbReference type="SUPFAM" id="SSF53335">
    <property type="entry name" value="S-adenosyl-L-methionine-dependent methyltransferases"/>
    <property type="match status" value="1"/>
</dbReference>
<dbReference type="GO" id="GO:0030798">
    <property type="term" value="F:trans-aconitate 2-methyltransferase activity"/>
    <property type="evidence" value="ECO:0007669"/>
    <property type="project" value="InterPro"/>
</dbReference>
<dbReference type="OrthoDB" id="9789123at2"/>
<dbReference type="AlphaFoldDB" id="A0A1M7D7I4"/>
<reference evidence="3" key="1">
    <citation type="submission" date="2016-11" db="EMBL/GenBank/DDBJ databases">
        <authorList>
            <person name="Varghese N."/>
            <person name="Submissions S."/>
        </authorList>
    </citation>
    <scope>NUCLEOTIDE SEQUENCE [LARGE SCALE GENOMIC DNA]</scope>
    <source>
        <strain evidence="3">DSM 1811</strain>
    </source>
</reference>
<organism evidence="2 3">
    <name type="scientific">Flavobacterium saccharophilum</name>
    <dbReference type="NCBI Taxonomy" id="29534"/>
    <lineage>
        <taxon>Bacteria</taxon>
        <taxon>Pseudomonadati</taxon>
        <taxon>Bacteroidota</taxon>
        <taxon>Flavobacteriia</taxon>
        <taxon>Flavobacteriales</taxon>
        <taxon>Flavobacteriaceae</taxon>
        <taxon>Flavobacterium</taxon>
    </lineage>
</organism>